<dbReference type="EMBL" id="JAVHJV010000020">
    <property type="protein sequence ID" value="KAK5936968.1"/>
    <property type="molecule type" value="Genomic_DNA"/>
</dbReference>
<accession>A0ABR0R9T4</accession>
<protein>
    <submittedName>
        <fullName evidence="1">Uncharacterized protein</fullName>
    </submittedName>
</protein>
<proteinExistence type="predicted"/>
<sequence length="339" mass="38965">MQEVMSNTSMASFICSLAEPDDLEFEDELSDEDLLESLEEYEHSLNSTLLPATPPGSVVKASIDRPSSTHPSFLERLPPEIRDMIWKLVFEDFTVRISKLDYVFDPPPLAYIVGDDCYHHDESLSSDQTGATVTVPYGRALQQYDALWSFEHLREEIWHLLSEKVIFVSQELPGASSALVACSRTISVARIGRLRIDCHLLDEHFRVKYPRITDWTTAGDHEVVLTGFTGLKLLILDDMCTNRQPQFWGHSLHAVRLLHFKRTFRVQYCFEMWEISCSTHVVYGSASIDQDSVKFEYENKREWQSLAFKTAVRDKFGVWEDGKRGDVEHLMMALENIGY</sequence>
<organism evidence="1 2">
    <name type="scientific">Knufia obscura</name>
    <dbReference type="NCBI Taxonomy" id="1635080"/>
    <lineage>
        <taxon>Eukaryota</taxon>
        <taxon>Fungi</taxon>
        <taxon>Dikarya</taxon>
        <taxon>Ascomycota</taxon>
        <taxon>Pezizomycotina</taxon>
        <taxon>Eurotiomycetes</taxon>
        <taxon>Chaetothyriomycetidae</taxon>
        <taxon>Chaetothyriales</taxon>
        <taxon>Trichomeriaceae</taxon>
        <taxon>Knufia</taxon>
    </lineage>
</organism>
<evidence type="ECO:0000313" key="2">
    <source>
        <dbReference type="Proteomes" id="UP001334248"/>
    </source>
</evidence>
<dbReference type="GeneID" id="90004166"/>
<dbReference type="RefSeq" id="XP_064725058.1">
    <property type="nucleotide sequence ID" value="XM_064879105.1"/>
</dbReference>
<reference evidence="1 2" key="1">
    <citation type="journal article" date="2023" name="Res Sq">
        <title>Genomic and morphological characterization of Knufia obscura isolated from the Mars 2020 spacecraft assembly facility.</title>
        <authorList>
            <person name="Chander A.M."/>
            <person name="Teixeira M.M."/>
            <person name="Singh N.K."/>
            <person name="Williams M.P."/>
            <person name="Parker C.W."/>
            <person name="Leo P."/>
            <person name="Stajich J.E."/>
            <person name="Torok T."/>
            <person name="Tighe S."/>
            <person name="Mason C.E."/>
            <person name="Venkateswaran K."/>
        </authorList>
    </citation>
    <scope>NUCLEOTIDE SEQUENCE [LARGE SCALE GENOMIC DNA]</scope>
    <source>
        <strain evidence="1 2">CCFEE 5817</strain>
    </source>
</reference>
<dbReference type="Proteomes" id="UP001334248">
    <property type="component" value="Unassembled WGS sequence"/>
</dbReference>
<evidence type="ECO:0000313" key="1">
    <source>
        <dbReference type="EMBL" id="KAK5936968.1"/>
    </source>
</evidence>
<name>A0ABR0R9T4_9EURO</name>
<comment type="caution">
    <text evidence="1">The sequence shown here is derived from an EMBL/GenBank/DDBJ whole genome shotgun (WGS) entry which is preliminary data.</text>
</comment>
<gene>
    <name evidence="1" type="ORF">PMZ80_010717</name>
</gene>
<keyword evidence="2" id="KW-1185">Reference proteome</keyword>